<sequence length="155" mass="16937">MFQTVSSCPSTTARGGKIRLLPAVDTPAKRYRGVGGFKRDQTAQDSSREKHAGWTLLWHQAICGVEGPMQKMCSIHFTSDLPLTKVLVLEWLKMLTDRAFVKSTIAPSASKSDMYSLSHCEIAPAAVVVGVLLSSATHHARPLHVQPTAHGAFRR</sequence>
<name>A0A9P4KFW6_9PLEO</name>
<comment type="caution">
    <text evidence="1">The sequence shown here is derived from an EMBL/GenBank/DDBJ whole genome shotgun (WGS) entry which is preliminary data.</text>
</comment>
<organism evidence="1 2">
    <name type="scientific">Lojkania enalia</name>
    <dbReference type="NCBI Taxonomy" id="147567"/>
    <lineage>
        <taxon>Eukaryota</taxon>
        <taxon>Fungi</taxon>
        <taxon>Dikarya</taxon>
        <taxon>Ascomycota</taxon>
        <taxon>Pezizomycotina</taxon>
        <taxon>Dothideomycetes</taxon>
        <taxon>Pleosporomycetidae</taxon>
        <taxon>Pleosporales</taxon>
        <taxon>Pleosporales incertae sedis</taxon>
        <taxon>Lojkania</taxon>
    </lineage>
</organism>
<accession>A0A9P4KFW6</accession>
<proteinExistence type="predicted"/>
<dbReference type="Proteomes" id="UP000800093">
    <property type="component" value="Unassembled WGS sequence"/>
</dbReference>
<dbReference type="AlphaFoldDB" id="A0A9P4KFW6"/>
<protein>
    <submittedName>
        <fullName evidence="1">Uncharacterized protein</fullName>
    </submittedName>
</protein>
<reference evidence="2" key="1">
    <citation type="journal article" date="2020" name="Stud. Mycol.">
        <title>101 Dothideomycetes genomes: A test case for predicting lifestyles and emergence of pathogens.</title>
        <authorList>
            <person name="Haridas S."/>
            <person name="Albert R."/>
            <person name="Binder M."/>
            <person name="Bloem J."/>
            <person name="LaButti K."/>
            <person name="Salamov A."/>
            <person name="Andreopoulos B."/>
            <person name="Baker S."/>
            <person name="Barry K."/>
            <person name="Bills G."/>
            <person name="Bluhm B."/>
            <person name="Cannon C."/>
            <person name="Castanera R."/>
            <person name="Culley D."/>
            <person name="Daum C."/>
            <person name="Ezra D."/>
            <person name="Gonzalez J."/>
            <person name="Henrissat B."/>
            <person name="Kuo A."/>
            <person name="Liang C."/>
            <person name="Lipzen A."/>
            <person name="Lutzoni F."/>
            <person name="Magnuson J."/>
            <person name="Mondo S."/>
            <person name="Nolan M."/>
            <person name="Ohm R."/>
            <person name="Pangilinan J."/>
            <person name="Park H.-J."/>
            <person name="Ramirez L."/>
            <person name="Alfaro M."/>
            <person name="Sun H."/>
            <person name="Tritt A."/>
            <person name="Yoshinaga Y."/>
            <person name="Zwiers L.-H."/>
            <person name="Turgeon B."/>
            <person name="Goodwin S."/>
            <person name="Spatafora J."/>
            <person name="Crous P."/>
            <person name="Grigoriev I."/>
        </authorList>
    </citation>
    <scope>NUCLEOTIDE SEQUENCE [LARGE SCALE GENOMIC DNA]</scope>
    <source>
        <strain evidence="2">CBS 304.66</strain>
    </source>
</reference>
<gene>
    <name evidence="1" type="ORF">CC78DRAFT_576525</name>
</gene>
<keyword evidence="2" id="KW-1185">Reference proteome</keyword>
<dbReference type="EMBL" id="ML986588">
    <property type="protein sequence ID" value="KAF2267983.1"/>
    <property type="molecule type" value="Genomic_DNA"/>
</dbReference>
<evidence type="ECO:0000313" key="1">
    <source>
        <dbReference type="EMBL" id="KAF2267983.1"/>
    </source>
</evidence>
<evidence type="ECO:0000313" key="2">
    <source>
        <dbReference type="Proteomes" id="UP000800093"/>
    </source>
</evidence>